<dbReference type="EMBL" id="JAIQCJ010002448">
    <property type="protein sequence ID" value="KAJ8776120.1"/>
    <property type="molecule type" value="Genomic_DNA"/>
</dbReference>
<dbReference type="Proteomes" id="UP001159641">
    <property type="component" value="Unassembled WGS sequence"/>
</dbReference>
<organism evidence="1 2">
    <name type="scientific">Eschrichtius robustus</name>
    <name type="common">California gray whale</name>
    <name type="synonym">Eschrichtius gibbosus</name>
    <dbReference type="NCBI Taxonomy" id="9764"/>
    <lineage>
        <taxon>Eukaryota</taxon>
        <taxon>Metazoa</taxon>
        <taxon>Chordata</taxon>
        <taxon>Craniata</taxon>
        <taxon>Vertebrata</taxon>
        <taxon>Euteleostomi</taxon>
        <taxon>Mammalia</taxon>
        <taxon>Eutheria</taxon>
        <taxon>Laurasiatheria</taxon>
        <taxon>Artiodactyla</taxon>
        <taxon>Whippomorpha</taxon>
        <taxon>Cetacea</taxon>
        <taxon>Mysticeti</taxon>
        <taxon>Eschrichtiidae</taxon>
        <taxon>Eschrichtius</taxon>
    </lineage>
</organism>
<gene>
    <name evidence="1" type="ORF">J1605_015781</name>
</gene>
<dbReference type="AlphaFoldDB" id="A0AB34GAU3"/>
<name>A0AB34GAU3_ESCRO</name>
<comment type="caution">
    <text evidence="1">The sequence shown here is derived from an EMBL/GenBank/DDBJ whole genome shotgun (WGS) entry which is preliminary data.</text>
</comment>
<sequence>MGNQSASQRRDRPLSYLCFDAAARRARTPGVPGSFRGLLPAGPFNRRPRARAEPWPALPFEHLRWPPGREPPPLPAAAAPCPRCFESPRAALHCSPACPSPARPRPYSPAFSRALGGPAPSLRTPLPPAAWSRPSTLFVGGAFSSPVPSPDRSPAQVKPALLDDSLVVAPPLTGAGRPSALWLDATDGETRGNAGRDAYYWGAS</sequence>
<evidence type="ECO:0000313" key="1">
    <source>
        <dbReference type="EMBL" id="KAJ8776120.1"/>
    </source>
</evidence>
<protein>
    <submittedName>
        <fullName evidence="1">Uncharacterized protein</fullName>
    </submittedName>
</protein>
<keyword evidence="2" id="KW-1185">Reference proteome</keyword>
<reference evidence="1 2" key="1">
    <citation type="submission" date="2022-11" db="EMBL/GenBank/DDBJ databases">
        <title>Whole genome sequence of Eschrichtius robustus ER-17-0199.</title>
        <authorList>
            <person name="Bruniche-Olsen A."/>
            <person name="Black A.N."/>
            <person name="Fields C.J."/>
            <person name="Walden K."/>
            <person name="Dewoody J.A."/>
        </authorList>
    </citation>
    <scope>NUCLEOTIDE SEQUENCE [LARGE SCALE GENOMIC DNA]</scope>
    <source>
        <strain evidence="1">ER-17-0199</strain>
        <tissue evidence="1">Blubber</tissue>
    </source>
</reference>
<accession>A0AB34GAU3</accession>
<proteinExistence type="predicted"/>
<evidence type="ECO:0000313" key="2">
    <source>
        <dbReference type="Proteomes" id="UP001159641"/>
    </source>
</evidence>